<comment type="caution">
    <text evidence="2">The sequence shown here is derived from an EMBL/GenBank/DDBJ whole genome shotgun (WGS) entry which is preliminary data.</text>
</comment>
<evidence type="ECO:0000313" key="2">
    <source>
        <dbReference type="EMBL" id="MBC1399936.1"/>
    </source>
</evidence>
<keyword evidence="1" id="KW-1133">Transmembrane helix</keyword>
<dbReference type="RefSeq" id="WP_185363574.1">
    <property type="nucleotide sequence ID" value="NZ_JAARPY010000020.1"/>
</dbReference>
<dbReference type="AlphaFoldDB" id="A0A841YI32"/>
<proteinExistence type="predicted"/>
<gene>
    <name evidence="2" type="ORF">HB844_13815</name>
</gene>
<evidence type="ECO:0000313" key="3">
    <source>
        <dbReference type="Proteomes" id="UP000571128"/>
    </source>
</evidence>
<protein>
    <submittedName>
        <fullName evidence="2">Uncharacterized protein</fullName>
    </submittedName>
</protein>
<dbReference type="Proteomes" id="UP000571128">
    <property type="component" value="Unassembled WGS sequence"/>
</dbReference>
<evidence type="ECO:0000256" key="1">
    <source>
        <dbReference type="SAM" id="Phobius"/>
    </source>
</evidence>
<feature type="transmembrane region" description="Helical" evidence="1">
    <location>
        <begin position="6"/>
        <end position="26"/>
    </location>
</feature>
<name>A0A841YI32_9LIST</name>
<reference evidence="2 3" key="1">
    <citation type="submission" date="2020-03" db="EMBL/GenBank/DDBJ databases">
        <title>Soil Listeria distribution.</title>
        <authorList>
            <person name="Liao J."/>
            <person name="Wiedmann M."/>
        </authorList>
    </citation>
    <scope>NUCLEOTIDE SEQUENCE [LARGE SCALE GENOMIC DNA]</scope>
    <source>
        <strain evidence="2 3">FSL L7-1645</strain>
    </source>
</reference>
<sequence length="189" mass="22060">MKKKWWIISLVLLLVIAVIISILFVYHRTNSEDRSEIFERKYDGAWGEIGAKVTYNYDNDIKIIRYKNYTFSSNIRETNKASIENKDILFIMTKEHKSNNVRKVITWTFGKAGGRSCDINLFSNDKKEYSFTINKKDIDITSSPLPKNGKLSDQQMHQLYGTSYKLLENEADSFYENGVKVINKVKHKI</sequence>
<keyword evidence="1" id="KW-0472">Membrane</keyword>
<organism evidence="2 3">
    <name type="scientific">Listeria fleischmannii</name>
    <dbReference type="NCBI Taxonomy" id="1069827"/>
    <lineage>
        <taxon>Bacteria</taxon>
        <taxon>Bacillati</taxon>
        <taxon>Bacillota</taxon>
        <taxon>Bacilli</taxon>
        <taxon>Bacillales</taxon>
        <taxon>Listeriaceae</taxon>
        <taxon>Listeria</taxon>
    </lineage>
</organism>
<accession>A0A841YI32</accession>
<keyword evidence="1" id="KW-0812">Transmembrane</keyword>
<dbReference type="EMBL" id="JAARPY010000020">
    <property type="protein sequence ID" value="MBC1399936.1"/>
    <property type="molecule type" value="Genomic_DNA"/>
</dbReference>